<comment type="caution">
    <text evidence="2">The sequence shown here is derived from an EMBL/GenBank/DDBJ whole genome shotgun (WGS) entry which is preliminary data.</text>
</comment>
<accession>A0A7W6LN24</accession>
<dbReference type="InterPro" id="IPR042099">
    <property type="entry name" value="ANL_N_sf"/>
</dbReference>
<name>A0A7W6LN24_9HYPH</name>
<dbReference type="PANTHER" id="PTHR24096">
    <property type="entry name" value="LONG-CHAIN-FATTY-ACID--COA LIGASE"/>
    <property type="match status" value="1"/>
</dbReference>
<organism evidence="2 3">
    <name type="scientific">Rhizobium rhizoryzae</name>
    <dbReference type="NCBI Taxonomy" id="451876"/>
    <lineage>
        <taxon>Bacteria</taxon>
        <taxon>Pseudomonadati</taxon>
        <taxon>Pseudomonadota</taxon>
        <taxon>Alphaproteobacteria</taxon>
        <taxon>Hyphomicrobiales</taxon>
        <taxon>Rhizobiaceae</taxon>
        <taxon>Rhizobium/Agrobacterium group</taxon>
        <taxon>Rhizobium</taxon>
    </lineage>
</organism>
<dbReference type="PROSITE" id="PS00455">
    <property type="entry name" value="AMP_BINDING"/>
    <property type="match status" value="1"/>
</dbReference>
<dbReference type="InterPro" id="IPR020845">
    <property type="entry name" value="AMP-binding_CS"/>
</dbReference>
<protein>
    <submittedName>
        <fullName evidence="2">Feruloyl-CoA synthase</fullName>
        <ecNumber evidence="2">6.2.1.34</ecNumber>
    </submittedName>
</protein>
<evidence type="ECO:0000313" key="2">
    <source>
        <dbReference type="EMBL" id="MBB4146111.1"/>
    </source>
</evidence>
<dbReference type="Proteomes" id="UP000519897">
    <property type="component" value="Unassembled WGS sequence"/>
</dbReference>
<gene>
    <name evidence="2" type="ORF">GGQ72_004680</name>
</gene>
<proteinExistence type="predicted"/>
<reference evidence="2 3" key="1">
    <citation type="submission" date="2020-08" db="EMBL/GenBank/DDBJ databases">
        <title>Genomic Encyclopedia of Type Strains, Phase IV (KMG-IV): sequencing the most valuable type-strain genomes for metagenomic binning, comparative biology and taxonomic classification.</title>
        <authorList>
            <person name="Goeker M."/>
        </authorList>
    </citation>
    <scope>NUCLEOTIDE SEQUENCE [LARGE SCALE GENOMIC DNA]</scope>
    <source>
        <strain evidence="2 3">DSM 29514</strain>
    </source>
</reference>
<dbReference type="EC" id="6.2.1.34" evidence="2"/>
<feature type="domain" description="AMP-dependent synthetase/ligase" evidence="1">
    <location>
        <begin position="50"/>
        <end position="429"/>
    </location>
</feature>
<keyword evidence="3" id="KW-1185">Reference proteome</keyword>
<evidence type="ECO:0000313" key="3">
    <source>
        <dbReference type="Proteomes" id="UP000519897"/>
    </source>
</evidence>
<dbReference type="Pfam" id="PF00501">
    <property type="entry name" value="AMP-binding"/>
    <property type="match status" value="1"/>
</dbReference>
<dbReference type="AlphaFoldDB" id="A0A7W6LN24"/>
<dbReference type="PANTHER" id="PTHR24096:SF420">
    <property type="entry name" value="LONG-CHAIN-FATTY-ACID--COA LIGASE-RELATED"/>
    <property type="match status" value="1"/>
</dbReference>
<dbReference type="Gene3D" id="3.40.50.12780">
    <property type="entry name" value="N-terminal domain of ligase-like"/>
    <property type="match status" value="1"/>
</dbReference>
<dbReference type="SUPFAM" id="SSF56801">
    <property type="entry name" value="Acetyl-CoA synthetase-like"/>
    <property type="match status" value="1"/>
</dbReference>
<dbReference type="RefSeq" id="WP_183898111.1">
    <property type="nucleotide sequence ID" value="NZ_JACIEC010000018.1"/>
</dbReference>
<dbReference type="GO" id="GO:0050563">
    <property type="term" value="F:trans-feruloyl-CoA synthase activity"/>
    <property type="evidence" value="ECO:0007669"/>
    <property type="project" value="UniProtKB-EC"/>
</dbReference>
<sequence>MAFDIALTVGATRQASPRIIMETQADGSIIVRQEGEIPAYPRCITERFMAWAQTHPDEVWMGQRSASGDWQTVSYAEGKMAMEAVASLLVERGLSAERPLLILSGNSIAHAVMALGAQHAGIPSAALAPAYALSGEDRSKLISVVEQLTPGMVFADHAARYLPAISAVLGPDVPLVSLTGVAQDRETIAYDDVLNTAPTAAMQAAHDAVTSDTIAKFLFTSGTTGSPKAVIQTHGMLCANQAMIREAYDFLIHEPPVIIDWAPWNHTASGNKVFNMAIYNGGSYYIDDGRPTTEGIHATIRNLREVAPTWYFNVPVGYQYLLDVLETDETLARTFFSRMRMMMYAGAGMSQAVWDRLQALAERHVEGGVPLVSGLGATETGPFALYHTDKKEKPGNVGVPALGVTLKLVPQEDKLEARLKSPSITPGYWRNAPLTSQAFDEDGFYKLGDALRFAVPGDPAGGFLFDGRLAENFKLATGTWVAVGQLRSRLVDALGGLISDAVIAGAERDDLRALLVPNWPRIRELAEALQSLSPEELVVHPVVRSALEQRLGAHAETATGSATRVVAAMLLLEPLNFDKGEVTDKGSVNQRAVLRERADLAEALYGDDPRVVHATWKGNR</sequence>
<dbReference type="EMBL" id="JACIEC010000018">
    <property type="protein sequence ID" value="MBB4146111.1"/>
    <property type="molecule type" value="Genomic_DNA"/>
</dbReference>
<keyword evidence="2" id="KW-0436">Ligase</keyword>
<dbReference type="InterPro" id="IPR000873">
    <property type="entry name" value="AMP-dep_synth/lig_dom"/>
</dbReference>
<evidence type="ECO:0000259" key="1">
    <source>
        <dbReference type="Pfam" id="PF00501"/>
    </source>
</evidence>